<feature type="domain" description="Fe-S metabolism associated" evidence="2">
    <location>
        <begin position="14"/>
        <end position="133"/>
    </location>
</feature>
<evidence type="ECO:0000313" key="3">
    <source>
        <dbReference type="EMBL" id="EEF81290.1"/>
    </source>
</evidence>
<reference evidence="3 4" key="1">
    <citation type="journal article" date="2011" name="J. Bacteriol.">
        <title>Draft genome sequence of the chemolithoheterotrophic, halophilic methylotroph Methylophaga thiooxydans DMS010.</title>
        <authorList>
            <person name="Boden R."/>
            <person name="Ferriera S."/>
            <person name="Johnson J."/>
            <person name="Kelly D.P."/>
            <person name="Murrell J.C."/>
            <person name="Schafer H."/>
        </authorList>
    </citation>
    <scope>NUCLEOTIDE SEQUENCE [LARGE SCALE GENOMIC DNA]</scope>
    <source>
        <strain evidence="3 4">DMS010</strain>
    </source>
</reference>
<organism evidence="3 4">
    <name type="scientific">Methylophaga thiooxydans DMS010</name>
    <dbReference type="NCBI Taxonomy" id="637616"/>
    <lineage>
        <taxon>Bacteria</taxon>
        <taxon>Pseudomonadati</taxon>
        <taxon>Pseudomonadota</taxon>
        <taxon>Gammaproteobacteria</taxon>
        <taxon>Thiotrichales</taxon>
        <taxon>Piscirickettsiaceae</taxon>
        <taxon>Methylophaga</taxon>
    </lineage>
</organism>
<dbReference type="Pfam" id="PF02657">
    <property type="entry name" value="SufE"/>
    <property type="match status" value="1"/>
</dbReference>
<name>C0N1T7_9GAMM</name>
<sequence length="146" mass="16555">MTSDSAQQIQLKIVQDFQVLGNWQQRYAYLIDMGKALMKHGKHLRLDKYRLHGCQASVWLKSSYDNQTVVFTGTSDSIIVAGMMALLFKVYSGQKASDIPAISPTFLTDTGLLDNLSSQRATGLQLMLEQMQEIAMRLEHKQRESR</sequence>
<evidence type="ECO:0000313" key="4">
    <source>
        <dbReference type="Proteomes" id="UP000004679"/>
    </source>
</evidence>
<gene>
    <name evidence="3" type="ORF">MDMS009_282</name>
</gene>
<keyword evidence="4" id="KW-1185">Reference proteome</keyword>
<dbReference type="SUPFAM" id="SSF82649">
    <property type="entry name" value="SufE/NifU"/>
    <property type="match status" value="1"/>
</dbReference>
<dbReference type="PANTHER" id="PTHR43597">
    <property type="entry name" value="SULFUR ACCEPTOR PROTEIN CSDE"/>
    <property type="match status" value="1"/>
</dbReference>
<dbReference type="AlphaFoldDB" id="C0N1T7"/>
<dbReference type="EMBL" id="GG657883">
    <property type="protein sequence ID" value="EEF81290.1"/>
    <property type="molecule type" value="Genomic_DNA"/>
</dbReference>
<comment type="similarity">
    <text evidence="1">Belongs to the SufE family.</text>
</comment>
<dbReference type="Proteomes" id="UP000004679">
    <property type="component" value="Unassembled WGS sequence"/>
</dbReference>
<dbReference type="Gene3D" id="3.90.1010.10">
    <property type="match status" value="1"/>
</dbReference>
<proteinExistence type="inferred from homology"/>
<dbReference type="RefSeq" id="WP_008290074.1">
    <property type="nucleotide sequence ID" value="NZ_GG657883.1"/>
</dbReference>
<accession>C0N1T7</accession>
<evidence type="ECO:0000256" key="1">
    <source>
        <dbReference type="ARBA" id="ARBA00010282"/>
    </source>
</evidence>
<evidence type="ECO:0000259" key="2">
    <source>
        <dbReference type="Pfam" id="PF02657"/>
    </source>
</evidence>
<dbReference type="HOGENOM" id="CLU_124502_0_0_6"/>
<dbReference type="PANTHER" id="PTHR43597:SF5">
    <property type="entry name" value="SUFE-LIKE PROTEIN 2, CHLOROPLASTIC"/>
    <property type="match status" value="1"/>
</dbReference>
<protein>
    <submittedName>
        <fullName evidence="3">Fe-S metabolism associated domain subfamily</fullName>
    </submittedName>
</protein>
<dbReference type="InterPro" id="IPR003808">
    <property type="entry name" value="Fe-S_metab-assoc_dom"/>
</dbReference>